<dbReference type="AlphaFoldDB" id="A0A836BU15"/>
<dbReference type="InterPro" id="IPR002912">
    <property type="entry name" value="ACT_dom"/>
</dbReference>
<gene>
    <name evidence="3" type="ORF">HYH03_012805</name>
</gene>
<proteinExistence type="predicted"/>
<evidence type="ECO:0000259" key="2">
    <source>
        <dbReference type="PROSITE" id="PS51671"/>
    </source>
</evidence>
<organism evidence="3 4">
    <name type="scientific">Edaphochlamys debaryana</name>
    <dbReference type="NCBI Taxonomy" id="47281"/>
    <lineage>
        <taxon>Eukaryota</taxon>
        <taxon>Viridiplantae</taxon>
        <taxon>Chlorophyta</taxon>
        <taxon>core chlorophytes</taxon>
        <taxon>Chlorophyceae</taxon>
        <taxon>CS clade</taxon>
        <taxon>Chlamydomonadales</taxon>
        <taxon>Chlamydomonadales incertae sedis</taxon>
        <taxon>Edaphochlamys</taxon>
    </lineage>
</organism>
<dbReference type="InterPro" id="IPR045865">
    <property type="entry name" value="ACT-like_dom_sf"/>
</dbReference>
<accession>A0A836BU15</accession>
<dbReference type="Proteomes" id="UP000612055">
    <property type="component" value="Unassembled WGS sequence"/>
</dbReference>
<feature type="domain" description="ACT" evidence="2">
    <location>
        <begin position="206"/>
        <end position="284"/>
    </location>
</feature>
<dbReference type="CDD" id="cd04873">
    <property type="entry name" value="ACT_UUR-ACR-like"/>
    <property type="match status" value="1"/>
</dbReference>
<keyword evidence="1" id="KW-0677">Repeat</keyword>
<dbReference type="PANTHER" id="PTHR31096">
    <property type="entry name" value="ACT DOMAIN-CONTAINING PROTEIN ACR4-RELATED"/>
    <property type="match status" value="1"/>
</dbReference>
<dbReference type="PROSITE" id="PS51671">
    <property type="entry name" value="ACT"/>
    <property type="match status" value="1"/>
</dbReference>
<evidence type="ECO:0000313" key="4">
    <source>
        <dbReference type="Proteomes" id="UP000612055"/>
    </source>
</evidence>
<comment type="caution">
    <text evidence="3">The sequence shown here is derived from an EMBL/GenBank/DDBJ whole genome shotgun (WGS) entry which is preliminary data.</text>
</comment>
<dbReference type="OrthoDB" id="496180at2759"/>
<evidence type="ECO:0000256" key="1">
    <source>
        <dbReference type="ARBA" id="ARBA00022737"/>
    </source>
</evidence>
<reference evidence="3" key="1">
    <citation type="journal article" date="2020" name="bioRxiv">
        <title>Comparative genomics of Chlamydomonas.</title>
        <authorList>
            <person name="Craig R.J."/>
            <person name="Hasan A.R."/>
            <person name="Ness R.W."/>
            <person name="Keightley P.D."/>
        </authorList>
    </citation>
    <scope>NUCLEOTIDE SEQUENCE</scope>
    <source>
        <strain evidence="3">CCAP 11/70</strain>
    </source>
</reference>
<dbReference type="SUPFAM" id="SSF55021">
    <property type="entry name" value="ACT-like"/>
    <property type="match status" value="1"/>
</dbReference>
<keyword evidence="4" id="KW-1185">Reference proteome</keyword>
<sequence length="284" mass="29972">MAQVLASSSRCVARPCAIAGAEASTSVRPVAMISRRAAVPRAPVSLPLTTIVEVRGTLICRASGAVASSTPSVKIDNISDPFATVLTIEFTGQSASAPSAELLDAVSTLKNLGLNIRRAKVKGGSGSNTFFITDADTSEKIVKSARLEDIRMTVLNSLSANQQEVAEARAAAANLSDSEPKVLGTRRKVVQTTIDVSEASNGSCSVLKITTKDRPGLLVDIVRVLKDINLNVVSAEIETEGALATDEFFITYHGEPLSSPMVTLVTNSLQYYLSLAEVAKEESY</sequence>
<dbReference type="InterPro" id="IPR040217">
    <property type="entry name" value="ACR1-12"/>
</dbReference>
<evidence type="ECO:0000313" key="3">
    <source>
        <dbReference type="EMBL" id="KAG2488637.1"/>
    </source>
</evidence>
<dbReference type="PANTHER" id="PTHR31096:SF60">
    <property type="entry name" value="ACT DOMAIN-CONTAINING PROTEIN ACR12"/>
    <property type="match status" value="1"/>
</dbReference>
<protein>
    <recommendedName>
        <fullName evidence="2">ACT domain-containing protein</fullName>
    </recommendedName>
</protein>
<name>A0A836BU15_9CHLO</name>
<dbReference type="Gene3D" id="3.30.70.260">
    <property type="match status" value="1"/>
</dbReference>
<dbReference type="EMBL" id="JAEHOE010000081">
    <property type="protein sequence ID" value="KAG2488637.1"/>
    <property type="molecule type" value="Genomic_DNA"/>
</dbReference>